<feature type="domain" description="Xylose isomerase-like TIM barrel" evidence="1">
    <location>
        <begin position="22"/>
        <end position="286"/>
    </location>
</feature>
<organism evidence="2 3">
    <name type="scientific">Virgisporangium aurantiacum</name>
    <dbReference type="NCBI Taxonomy" id="175570"/>
    <lineage>
        <taxon>Bacteria</taxon>
        <taxon>Bacillati</taxon>
        <taxon>Actinomycetota</taxon>
        <taxon>Actinomycetes</taxon>
        <taxon>Micromonosporales</taxon>
        <taxon>Micromonosporaceae</taxon>
        <taxon>Virgisporangium</taxon>
    </lineage>
</organism>
<dbReference type="InterPro" id="IPR013022">
    <property type="entry name" value="Xyl_isomerase-like_TIM-brl"/>
</dbReference>
<dbReference type="InterPro" id="IPR036237">
    <property type="entry name" value="Xyl_isomerase-like_sf"/>
</dbReference>
<evidence type="ECO:0000313" key="3">
    <source>
        <dbReference type="Proteomes" id="UP000612585"/>
    </source>
</evidence>
<dbReference type="Proteomes" id="UP000612585">
    <property type="component" value="Unassembled WGS sequence"/>
</dbReference>
<dbReference type="InterPro" id="IPR050312">
    <property type="entry name" value="IolE/XylAMocC-like"/>
</dbReference>
<evidence type="ECO:0000313" key="2">
    <source>
        <dbReference type="EMBL" id="GIJ64098.1"/>
    </source>
</evidence>
<proteinExistence type="predicted"/>
<dbReference type="AlphaFoldDB" id="A0A8J3ZJS9"/>
<accession>A0A8J3ZJS9</accession>
<sequence>MRLGVSGVVIPHRIDRVSAAHVAELREHGFAGFATRFWDNPFTITTEQARRVRALFEAGGVTITQATGYWQPLIHPDETERSAGLRVLCEAIRVAGDLGATAVLTGPGTLNPRSADLPDEQRRWGAWWPDRHNHGPAPVDRLIRSLREAAVEAQRHGVLISLECHVASTIESPECARDIIEAVGSPHVKINVDPVNFIGTIAEYFDTTARINHIFDVLDPYIISGDAKDVTLEDPAVVHLKEVPVGAGSFDFDTFLARFARSCPDGFLHLEHFPLDDALRGQAILRDRAARLGLAFTAAVPAAAGP</sequence>
<dbReference type="EMBL" id="BOPG01000107">
    <property type="protein sequence ID" value="GIJ64098.1"/>
    <property type="molecule type" value="Genomic_DNA"/>
</dbReference>
<dbReference type="PANTHER" id="PTHR12110">
    <property type="entry name" value="HYDROXYPYRUVATE ISOMERASE"/>
    <property type="match status" value="1"/>
</dbReference>
<name>A0A8J3ZJS9_9ACTN</name>
<dbReference type="PANTHER" id="PTHR12110:SF21">
    <property type="entry name" value="XYLOSE ISOMERASE-LIKE TIM BARREL DOMAIN-CONTAINING PROTEIN"/>
    <property type="match status" value="1"/>
</dbReference>
<keyword evidence="3" id="KW-1185">Reference proteome</keyword>
<reference evidence="2" key="1">
    <citation type="submission" date="2021-01" db="EMBL/GenBank/DDBJ databases">
        <title>Whole genome shotgun sequence of Virgisporangium aurantiacum NBRC 16421.</title>
        <authorList>
            <person name="Komaki H."/>
            <person name="Tamura T."/>
        </authorList>
    </citation>
    <scope>NUCLEOTIDE SEQUENCE</scope>
    <source>
        <strain evidence="2">NBRC 16421</strain>
    </source>
</reference>
<gene>
    <name evidence="2" type="ORF">Vau01_116140</name>
</gene>
<dbReference type="Gene3D" id="3.20.20.150">
    <property type="entry name" value="Divalent-metal-dependent TIM barrel enzymes"/>
    <property type="match status" value="1"/>
</dbReference>
<evidence type="ECO:0000259" key="1">
    <source>
        <dbReference type="Pfam" id="PF01261"/>
    </source>
</evidence>
<comment type="caution">
    <text evidence="2">The sequence shown here is derived from an EMBL/GenBank/DDBJ whole genome shotgun (WGS) entry which is preliminary data.</text>
</comment>
<dbReference type="Pfam" id="PF01261">
    <property type="entry name" value="AP_endonuc_2"/>
    <property type="match status" value="1"/>
</dbReference>
<protein>
    <recommendedName>
        <fullName evidence="1">Xylose isomerase-like TIM barrel domain-containing protein</fullName>
    </recommendedName>
</protein>
<dbReference type="SUPFAM" id="SSF51658">
    <property type="entry name" value="Xylose isomerase-like"/>
    <property type="match status" value="1"/>
</dbReference>
<dbReference type="RefSeq" id="WP_204011994.1">
    <property type="nucleotide sequence ID" value="NZ_BOPG01000107.1"/>
</dbReference>